<dbReference type="CDD" id="cd02640">
    <property type="entry name" value="R3H_NRF"/>
    <property type="match status" value="1"/>
</dbReference>
<dbReference type="AlphaFoldDB" id="A0A8X7XD35"/>
<feature type="region of interest" description="Disordered" evidence="2">
    <location>
        <begin position="96"/>
        <end position="133"/>
    </location>
</feature>
<feature type="non-terminal residue" evidence="6">
    <location>
        <position position="1"/>
    </location>
</feature>
<keyword evidence="7" id="KW-1185">Reference proteome</keyword>
<feature type="domain" description="G-patch" evidence="3">
    <location>
        <begin position="677"/>
        <end position="722"/>
    </location>
</feature>
<dbReference type="RefSeq" id="XP_039622036.1">
    <property type="nucleotide sequence ID" value="XM_039766102.1"/>
</dbReference>
<dbReference type="Gene3D" id="3.30.1370.50">
    <property type="entry name" value="R3H-like domain"/>
    <property type="match status" value="1"/>
</dbReference>
<proteinExistence type="inferred from homology"/>
<evidence type="ECO:0000256" key="1">
    <source>
        <dbReference type="ARBA" id="ARBA00010053"/>
    </source>
</evidence>
<dbReference type="InterPro" id="IPR034071">
    <property type="entry name" value="R3H_NRF"/>
</dbReference>
<feature type="non-terminal residue" evidence="6">
    <location>
        <position position="819"/>
    </location>
</feature>
<evidence type="ECO:0000259" key="3">
    <source>
        <dbReference type="PROSITE" id="PS50174"/>
    </source>
</evidence>
<feature type="domain" description="XRN2-binding (XTBD)" evidence="5">
    <location>
        <begin position="19"/>
        <end position="110"/>
    </location>
</feature>
<evidence type="ECO:0000256" key="2">
    <source>
        <dbReference type="SAM" id="MobiDB-lite"/>
    </source>
</evidence>
<dbReference type="Pfam" id="PF11952">
    <property type="entry name" value="XTBD"/>
    <property type="match status" value="1"/>
</dbReference>
<comment type="similarity">
    <text evidence="1">Belongs to the CARF family.</text>
</comment>
<dbReference type="Pfam" id="PF01585">
    <property type="entry name" value="G-patch"/>
    <property type="match status" value="1"/>
</dbReference>
<dbReference type="PROSITE" id="PS50174">
    <property type="entry name" value="G_PATCH"/>
    <property type="match status" value="1"/>
</dbReference>
<dbReference type="InterPro" id="IPR021859">
    <property type="entry name" value="XTBD"/>
</dbReference>
<accession>A0A8X7XD35</accession>
<dbReference type="SUPFAM" id="SSF54768">
    <property type="entry name" value="dsRNA-binding domain-like"/>
    <property type="match status" value="2"/>
</dbReference>
<dbReference type="GO" id="GO:0003676">
    <property type="term" value="F:nucleic acid binding"/>
    <property type="evidence" value="ECO:0007669"/>
    <property type="project" value="UniProtKB-UniRule"/>
</dbReference>
<dbReference type="SMART" id="SM00443">
    <property type="entry name" value="G_patch"/>
    <property type="match status" value="1"/>
</dbReference>
<organism evidence="6 7">
    <name type="scientific">Polypterus senegalus</name>
    <name type="common">Senegal bichir</name>
    <dbReference type="NCBI Taxonomy" id="55291"/>
    <lineage>
        <taxon>Eukaryota</taxon>
        <taxon>Metazoa</taxon>
        <taxon>Chordata</taxon>
        <taxon>Craniata</taxon>
        <taxon>Vertebrata</taxon>
        <taxon>Euteleostomi</taxon>
        <taxon>Actinopterygii</taxon>
        <taxon>Polypteriformes</taxon>
        <taxon>Polypteridae</taxon>
        <taxon>Polypterus</taxon>
    </lineage>
</organism>
<name>A0A8X7XD35_POLSE</name>
<dbReference type="Pfam" id="PF26535">
    <property type="entry name" value="DSRM_CARF"/>
    <property type="match status" value="1"/>
</dbReference>
<evidence type="ECO:0000259" key="4">
    <source>
        <dbReference type="PROSITE" id="PS51061"/>
    </source>
</evidence>
<feature type="compositionally biased region" description="Polar residues" evidence="2">
    <location>
        <begin position="106"/>
        <end position="122"/>
    </location>
</feature>
<dbReference type="SUPFAM" id="SSF82708">
    <property type="entry name" value="R3H domain"/>
    <property type="match status" value="1"/>
</dbReference>
<dbReference type="SMART" id="SM00358">
    <property type="entry name" value="DSRM"/>
    <property type="match status" value="2"/>
</dbReference>
<dbReference type="EMBL" id="JAATIS010003638">
    <property type="protein sequence ID" value="KAG2463847.1"/>
    <property type="molecule type" value="Genomic_DNA"/>
</dbReference>
<dbReference type="OrthoDB" id="29523at2759"/>
<dbReference type="SMART" id="SM00393">
    <property type="entry name" value="R3H"/>
    <property type="match status" value="1"/>
</dbReference>
<feature type="domain" description="R3H" evidence="4">
    <location>
        <begin position="727"/>
        <end position="791"/>
    </location>
</feature>
<dbReference type="PANTHER" id="PTHR48430:SF1">
    <property type="entry name" value="PARTNER OF XRN-2 PROTEIN 1"/>
    <property type="match status" value="1"/>
</dbReference>
<dbReference type="PROSITE" id="PS51061">
    <property type="entry name" value="R3H"/>
    <property type="match status" value="1"/>
</dbReference>
<dbReference type="InterPro" id="IPR000467">
    <property type="entry name" value="G_patch_dom"/>
</dbReference>
<reference evidence="6 7" key="1">
    <citation type="journal article" date="2021" name="Cell">
        <title>Tracing the genetic footprints of vertebrate landing in non-teleost ray-finned fishes.</title>
        <authorList>
            <person name="Bi X."/>
            <person name="Wang K."/>
            <person name="Yang L."/>
            <person name="Pan H."/>
            <person name="Jiang H."/>
            <person name="Wei Q."/>
            <person name="Fang M."/>
            <person name="Yu H."/>
            <person name="Zhu C."/>
            <person name="Cai Y."/>
            <person name="He Y."/>
            <person name="Gan X."/>
            <person name="Zeng H."/>
            <person name="Yu D."/>
            <person name="Zhu Y."/>
            <person name="Jiang H."/>
            <person name="Qiu Q."/>
            <person name="Yang H."/>
            <person name="Zhang Y.E."/>
            <person name="Wang W."/>
            <person name="Zhu M."/>
            <person name="He S."/>
            <person name="Zhang G."/>
        </authorList>
    </citation>
    <scope>NUCLEOTIDE SEQUENCE [LARGE SCALE GENOMIC DNA]</scope>
    <source>
        <strain evidence="6">Bchr_013</strain>
    </source>
</reference>
<evidence type="ECO:0000313" key="6">
    <source>
        <dbReference type="EMBL" id="KAG2463847.1"/>
    </source>
</evidence>
<dbReference type="InterPro" id="IPR001374">
    <property type="entry name" value="R3H_dom"/>
</dbReference>
<dbReference type="InterPro" id="IPR014720">
    <property type="entry name" value="dsRBD_dom"/>
</dbReference>
<dbReference type="Proteomes" id="UP000886611">
    <property type="component" value="Unassembled WGS sequence"/>
</dbReference>
<feature type="region of interest" description="Disordered" evidence="2">
    <location>
        <begin position="250"/>
        <end position="276"/>
    </location>
</feature>
<dbReference type="Gene3D" id="3.30.160.20">
    <property type="match status" value="2"/>
</dbReference>
<dbReference type="Pfam" id="PF00035">
    <property type="entry name" value="dsrm"/>
    <property type="match status" value="2"/>
</dbReference>
<dbReference type="Pfam" id="PF01424">
    <property type="entry name" value="R3H"/>
    <property type="match status" value="1"/>
</dbReference>
<evidence type="ECO:0000259" key="5">
    <source>
        <dbReference type="PROSITE" id="PS51827"/>
    </source>
</evidence>
<evidence type="ECO:0000313" key="7">
    <source>
        <dbReference type="Proteomes" id="UP000886611"/>
    </source>
</evidence>
<dbReference type="InterPro" id="IPR036867">
    <property type="entry name" value="R3H_dom_sf"/>
</dbReference>
<gene>
    <name evidence="6" type="primary">Nkrf</name>
    <name evidence="6" type="ORF">GTO96_0002867</name>
</gene>
<dbReference type="GeneID" id="120537281"/>
<dbReference type="PROSITE" id="PS51827">
    <property type="entry name" value="XTBD"/>
    <property type="match status" value="1"/>
</dbReference>
<comment type="caution">
    <text evidence="6">The sequence shown here is derived from an EMBL/GenBank/DDBJ whole genome shotgun (WGS) entry which is preliminary data.</text>
</comment>
<dbReference type="PANTHER" id="PTHR48430">
    <property type="entry name" value="PARTNER OF XRN-2 PROTEIN 1"/>
    <property type="match status" value="1"/>
</dbReference>
<feature type="compositionally biased region" description="Basic and acidic residues" evidence="2">
    <location>
        <begin position="250"/>
        <end position="263"/>
    </location>
</feature>
<protein>
    <submittedName>
        <fullName evidence="6">NKRF factor</fullName>
    </submittedName>
</protein>
<sequence length="819" mass="92432">MASHVLSFARSDPSRALDVDVYRLYSESDKQWAARRHFIVKHATDYRANMDQLLSLSMVWVNHIFMGCRYNSELLQKVISMAEGIDLGEMPSYELVPGSATRKRTATSNSSEEPAKKQSLQSKCGPRPRFEPVHFVSSTGTEEKENAKDLKKQGEAALNHSGLDNLSSKSACCNQTAPVPPLQNSSPFIYDSFDDSFCIQGGSTSSNFMTKLQQEYTAKFEAHKAKGYEWIQDSRVGNKDAHRGLGFVKEGKLDASGNKDKRTSTTPPSSRPPELELPQLLPVPTVILEDKQNLIRRLSSAVSVSVSEPGTTTHSGENVNYNFILSRCIQACKTNPEYFYVPLKEIPPTDLPKNRKLPIEGYACELRCQCVYLATGYSGSKNGARDRASEQAYKLLLKPVEVQVVRRKYKHTYINDFVVCQKDVRTSSFPPALRNPEEKSTSASRGPVELDRRKHWTEFVVVENALDAICILNNSAAFNRMKIEYRFDMLACSNVWQCSIYLQEELVAQATGNKKTAKHKAAEAVLQKLRTIQSGIHKVEMPQQHFQQPELLQSQPPLPEGRKRQVNEVVILENSDNAICIINDTAQFNKMAAEYKFIVLPDSSWKCEVYLEGQFIASGIGQKKIVKHIAAENALSKLRQTQPVVKSNLWKDDVDAISRNQIRGISSEEAMKQEIKEDNIGNQLLRKMGWKGGGLGREGEGIAEPIKVKEQFTRQGLGLEVERGGNRLNKRDIEEIIKNYVHSERQDELRFSTELTNDERKQIHQIAHKYGLRSKSYGQGMQRFLIVGRKVQKEQLIDQLLQEGQVGRYELVKPQPSLS</sequence>
<dbReference type="InterPro" id="IPR058828">
    <property type="entry name" value="DSRM_CARF/NKRF"/>
</dbReference>
<dbReference type="FunFam" id="3.30.1370.50:FF:000004">
    <property type="entry name" value="NFKB repressing factor"/>
    <property type="match status" value="1"/>
</dbReference>